<evidence type="ECO:0000313" key="1">
    <source>
        <dbReference type="EMBL" id="MFC4595612.1"/>
    </source>
</evidence>
<organism evidence="1 2">
    <name type="scientific">Sphingobium tyrosinilyticum</name>
    <dbReference type="NCBI Taxonomy" id="2715436"/>
    <lineage>
        <taxon>Bacteria</taxon>
        <taxon>Pseudomonadati</taxon>
        <taxon>Pseudomonadota</taxon>
        <taxon>Alphaproteobacteria</taxon>
        <taxon>Sphingomonadales</taxon>
        <taxon>Sphingomonadaceae</taxon>
        <taxon>Sphingobium</taxon>
    </lineage>
</organism>
<dbReference type="Pfam" id="PF13289">
    <property type="entry name" value="SIR2_2"/>
    <property type="match status" value="1"/>
</dbReference>
<comment type="caution">
    <text evidence="1">The sequence shown here is derived from an EMBL/GenBank/DDBJ whole genome shotgun (WGS) entry which is preliminary data.</text>
</comment>
<name>A0ABV9F427_9SPHN</name>
<dbReference type="Gene3D" id="3.40.50.1220">
    <property type="entry name" value="TPP-binding domain"/>
    <property type="match status" value="1"/>
</dbReference>
<proteinExistence type="predicted"/>
<dbReference type="Proteomes" id="UP001595957">
    <property type="component" value="Unassembled WGS sequence"/>
</dbReference>
<dbReference type="InterPro" id="IPR029035">
    <property type="entry name" value="DHS-like_NAD/FAD-binding_dom"/>
</dbReference>
<reference evidence="2" key="1">
    <citation type="journal article" date="2019" name="Int. J. Syst. Evol. Microbiol.">
        <title>The Global Catalogue of Microorganisms (GCM) 10K type strain sequencing project: providing services to taxonomists for standard genome sequencing and annotation.</title>
        <authorList>
            <consortium name="The Broad Institute Genomics Platform"/>
            <consortium name="The Broad Institute Genome Sequencing Center for Infectious Disease"/>
            <person name="Wu L."/>
            <person name="Ma J."/>
        </authorList>
    </citation>
    <scope>NUCLEOTIDE SEQUENCE [LARGE SCALE GENOMIC DNA]</scope>
    <source>
        <strain evidence="2">NBRC 103632</strain>
    </source>
</reference>
<accession>A0ABV9F427</accession>
<gene>
    <name evidence="1" type="ORF">ACFO3E_15680</name>
</gene>
<sequence>MTGRRGRAIFLLGAGCSVSAKIPLAANVSQRCVCVLARRYNLTPVDAHDDPNAALQALVNAEMVPERFVLPSRRGDWSGLYTYLFAEHLKSPNQQREIISRVIGDREFEINWAHACLGTLVQRRYVHTVLTTNFDQLALQGIIRTGITPVVSDGLESLTRISPSPARPQVVHLHGSMHTYDLRNSPAALTETGDDRNFQTMMMGLLKQATVLVVVGYAGGEEGVMNLLQYAAQTIPRMVVYWVAYEKSYCDLSPGARTLLETGENKFFIPDQDADGFFQALTRELGEGQPGWVADPILALAEQAERLRGNGDLEIADLIGEYQKRVSHAVDTRQNVDGSLVAARQQRAKGNFKAAIDLLLPIKDSETTTRMLYAQSLQDAFDENPDENAGLIDQAITEFEHLHRFAPPQQRVRHAESLIEALFDRVDTLADSDPKFVAGVDEILKVIASARKRLVRNDRTAKALLLFYEARALQEKRSFTDEPDRGPPTREAIEKYQQALKIPEALGDKVAEARDGLAQALVTYTDEMLTANPVPSDGLRRRMRHDIGEAVQIHRDLVEHAWHNQPNSDLAGMLENLASDFEILAKLKKKGPFKETPLLEAVRAMERVVAAYQAERDSDGISEAQARLEDLRQKMR</sequence>
<evidence type="ECO:0000313" key="2">
    <source>
        <dbReference type="Proteomes" id="UP001595957"/>
    </source>
</evidence>
<protein>
    <submittedName>
        <fullName evidence="1">SIR2 family protein</fullName>
    </submittedName>
</protein>
<dbReference type="EMBL" id="JBHSFZ010000048">
    <property type="protein sequence ID" value="MFC4595612.1"/>
    <property type="molecule type" value="Genomic_DNA"/>
</dbReference>
<dbReference type="SUPFAM" id="SSF52467">
    <property type="entry name" value="DHS-like NAD/FAD-binding domain"/>
    <property type="match status" value="1"/>
</dbReference>
<keyword evidence="2" id="KW-1185">Reference proteome</keyword>